<reference evidence="2 3" key="1">
    <citation type="submission" date="2017-10" db="EMBL/GenBank/DDBJ databases">
        <title>Genomics of the genus Arcobacter.</title>
        <authorList>
            <person name="Perez-Cataluna A."/>
            <person name="Figueras M.J."/>
        </authorList>
    </citation>
    <scope>NUCLEOTIDE SEQUENCE [LARGE SCALE GENOMIC DNA]</scope>
    <source>
        <strain evidence="2 3">CECT 8993</strain>
    </source>
</reference>
<dbReference type="Gene3D" id="3.40.50.300">
    <property type="entry name" value="P-loop containing nucleotide triphosphate hydrolases"/>
    <property type="match status" value="1"/>
</dbReference>
<dbReference type="AlphaFoldDB" id="A0A4Q0YKT0"/>
<dbReference type="RefSeq" id="WP_128978946.1">
    <property type="nucleotide sequence ID" value="NZ_PDKJ01000002.1"/>
</dbReference>
<dbReference type="InterPro" id="IPR027417">
    <property type="entry name" value="P-loop_NTPase"/>
</dbReference>
<evidence type="ECO:0000313" key="2">
    <source>
        <dbReference type="EMBL" id="RXJ69701.1"/>
    </source>
</evidence>
<comment type="caution">
    <text evidence="2">The sequence shown here is derived from an EMBL/GenBank/DDBJ whole genome shotgun (WGS) entry which is preliminary data.</text>
</comment>
<dbReference type="SUPFAM" id="SSF52540">
    <property type="entry name" value="P-loop containing nucleoside triphosphate hydrolases"/>
    <property type="match status" value="1"/>
</dbReference>
<evidence type="ECO:0008006" key="4">
    <source>
        <dbReference type="Google" id="ProtNLM"/>
    </source>
</evidence>
<name>A0A4Q0YKT0_9BACT</name>
<dbReference type="PANTHER" id="PTHR40078">
    <property type="entry name" value="INTEGRAL MEMBRANE PROTEIN-RELATED"/>
    <property type="match status" value="1"/>
</dbReference>
<evidence type="ECO:0000256" key="1">
    <source>
        <dbReference type="SAM" id="Phobius"/>
    </source>
</evidence>
<protein>
    <recommendedName>
        <fullName evidence="4">Cytidylate kinase</fullName>
    </recommendedName>
</protein>
<keyword evidence="1" id="KW-0812">Transmembrane</keyword>
<organism evidence="2 3">
    <name type="scientific">Halarcobacter ebronensis</name>
    <dbReference type="NCBI Taxonomy" id="1462615"/>
    <lineage>
        <taxon>Bacteria</taxon>
        <taxon>Pseudomonadati</taxon>
        <taxon>Campylobacterota</taxon>
        <taxon>Epsilonproteobacteria</taxon>
        <taxon>Campylobacterales</taxon>
        <taxon>Arcobacteraceae</taxon>
        <taxon>Halarcobacter</taxon>
    </lineage>
</organism>
<feature type="transmembrane region" description="Helical" evidence="1">
    <location>
        <begin position="90"/>
        <end position="112"/>
    </location>
</feature>
<evidence type="ECO:0000313" key="3">
    <source>
        <dbReference type="Proteomes" id="UP000290172"/>
    </source>
</evidence>
<dbReference type="Pfam" id="PF19700">
    <property type="entry name" value="DUF6198"/>
    <property type="match status" value="1"/>
</dbReference>
<keyword evidence="1" id="KW-0472">Membrane</keyword>
<accession>A0A4Q0YKT0</accession>
<sequence>MTIKKDKIFNANFAKRLIIFTIGLFIMALGVSLSIKADIGVSPISCVPYVYSLGLPLTVGELTILLNIFFIMLQIAVARKNYNIFQLVQLPAVIVFGYCIDITMYFIANLIPTNYIEQLLLCIIACFTLAFGIFLLVKTRLTYLPIEGLVIVLVQTFKLEFGKVKISIDSTMVIVGVLSSFVLLNSLQGIREGSIIAALTVGVLIKFYNTKLPFVEKWISKGMPAPQVAKEEFSKYNNSFVITISREFGSGGHEIGKLIAKELGIAFYDKELIRLTAEQTGYNMEYIQENEQKLTNSLLYDLYEQNYSYVNDELPPKDVLFLIQSKIIRDICAKESCVIVGRCANFILKDHPNAINIFIHANNEYRIDKINNQYKRVPPFTEADLEKSDEQRANYSIHFTKKQWRDATNYHLTIDSSLYGSKLSATRVIEFIKNRIK</sequence>
<gene>
    <name evidence="2" type="ORF">CRV08_03070</name>
</gene>
<feature type="transmembrane region" description="Helical" evidence="1">
    <location>
        <begin position="17"/>
        <end position="35"/>
    </location>
</feature>
<dbReference type="Proteomes" id="UP000290172">
    <property type="component" value="Unassembled WGS sequence"/>
</dbReference>
<dbReference type="Pfam" id="PF13189">
    <property type="entry name" value="Cytidylate_kin2"/>
    <property type="match status" value="1"/>
</dbReference>
<dbReference type="InterPro" id="IPR038750">
    <property type="entry name" value="YczE/YyaS-like"/>
</dbReference>
<feature type="transmembrane region" description="Helical" evidence="1">
    <location>
        <begin position="55"/>
        <end position="78"/>
    </location>
</feature>
<feature type="transmembrane region" description="Helical" evidence="1">
    <location>
        <begin position="118"/>
        <end position="137"/>
    </location>
</feature>
<dbReference type="EMBL" id="PDKJ01000002">
    <property type="protein sequence ID" value="RXJ69701.1"/>
    <property type="molecule type" value="Genomic_DNA"/>
</dbReference>
<keyword evidence="1" id="KW-1133">Transmembrane helix</keyword>
<proteinExistence type="predicted"/>
<dbReference type="PANTHER" id="PTHR40078:SF1">
    <property type="entry name" value="INTEGRAL MEMBRANE PROTEIN"/>
    <property type="match status" value="1"/>
</dbReference>